<name>D4G8F3_RIEPU</name>
<protein>
    <submittedName>
        <fullName evidence="1">Uncharacterized protein</fullName>
    </submittedName>
</protein>
<reference evidence="1" key="1">
    <citation type="submission" date="2008-05" db="EMBL/GenBank/DDBJ databases">
        <title>Genome sequence of Riesia pediculicola USDA.</title>
        <authorList>
            <person name="Kirkness E.F."/>
        </authorList>
    </citation>
    <scope>NUCLEOTIDE SEQUENCE [LARGE SCALE GENOMIC DNA]</scope>
    <source>
        <strain evidence="1">USDA</strain>
    </source>
</reference>
<organism evidence="1 2">
    <name type="scientific">Riesia pediculicola (strain USDA)</name>
    <dbReference type="NCBI Taxonomy" id="515618"/>
    <lineage>
        <taxon>Bacteria</taxon>
        <taxon>Pseudomonadati</taxon>
        <taxon>Pseudomonadota</taxon>
        <taxon>Gammaproteobacteria</taxon>
        <taxon>Enterobacterales</taxon>
        <taxon>Enterobacteriaceae</taxon>
        <taxon>Candidatus Riesia</taxon>
    </lineage>
</organism>
<dbReference type="HOGENOM" id="CLU_3316207_0_0_6"/>
<proteinExistence type="predicted"/>
<sequence length="39" mass="5012">MKFILSIELMNDLFKKKRKSLKKFLFIRKRRFFDQLIKY</sequence>
<keyword evidence="2" id="KW-1185">Reference proteome</keyword>
<evidence type="ECO:0000313" key="1">
    <source>
        <dbReference type="EMBL" id="ADD79535.1"/>
    </source>
</evidence>
<dbReference type="KEGG" id="rip:RIEPE_0365"/>
<evidence type="ECO:0000313" key="2">
    <source>
        <dbReference type="Proteomes" id="UP000001700"/>
    </source>
</evidence>
<accession>D4G8F3</accession>
<gene>
    <name evidence="1" type="ordered locus">RIEPE_0365</name>
</gene>
<dbReference type="EMBL" id="CP001085">
    <property type="protein sequence ID" value="ADD79535.1"/>
    <property type="molecule type" value="Genomic_DNA"/>
</dbReference>
<dbReference type="Proteomes" id="UP000001700">
    <property type="component" value="Chromosome"/>
</dbReference>
<dbReference type="AlphaFoldDB" id="D4G8F3"/>